<dbReference type="PANTHER" id="PTHR48051">
    <property type="match status" value="1"/>
</dbReference>
<evidence type="ECO:0000256" key="3">
    <source>
        <dbReference type="SAM" id="MobiDB-lite"/>
    </source>
</evidence>
<keyword evidence="1" id="KW-0433">Leucine-rich repeat</keyword>
<name>A0A4Z1P225_9PEZI</name>
<feature type="region of interest" description="Disordered" evidence="3">
    <location>
        <begin position="217"/>
        <end position="382"/>
    </location>
</feature>
<comment type="caution">
    <text evidence="5">The sequence shown here is derived from an EMBL/GenBank/DDBJ whole genome shotgun (WGS) entry which is preliminary data.</text>
</comment>
<dbReference type="InterPro" id="IPR003591">
    <property type="entry name" value="Leu-rich_rpt_typical-subtyp"/>
</dbReference>
<dbReference type="InterPro" id="IPR032675">
    <property type="entry name" value="LRR_dom_sf"/>
</dbReference>
<dbReference type="STRING" id="86259.A0A4Z1P225"/>
<gene>
    <name evidence="5" type="ORF">E6O75_ATG01726</name>
</gene>
<evidence type="ECO:0000256" key="2">
    <source>
        <dbReference type="ARBA" id="ARBA00022737"/>
    </source>
</evidence>
<dbReference type="InterPro" id="IPR055414">
    <property type="entry name" value="LRR_R13L4/SHOC2-like"/>
</dbReference>
<dbReference type="PANTHER" id="PTHR48051:SF46">
    <property type="entry name" value="LEUCINE RICH REPEAT-CONTAINING DOMAIN PROTEIN"/>
    <property type="match status" value="1"/>
</dbReference>
<dbReference type="SUPFAM" id="SSF52075">
    <property type="entry name" value="Outer arm dynein light chain 1"/>
    <property type="match status" value="1"/>
</dbReference>
<proteinExistence type="predicted"/>
<accession>A0A4Z1P225</accession>
<feature type="domain" description="Disease resistance R13L4/SHOC-2-like LRR" evidence="4">
    <location>
        <begin position="91"/>
        <end position="168"/>
    </location>
</feature>
<dbReference type="SMART" id="SM00364">
    <property type="entry name" value="LRR_BAC"/>
    <property type="match status" value="3"/>
</dbReference>
<feature type="compositionally biased region" description="Polar residues" evidence="3">
    <location>
        <begin position="275"/>
        <end position="288"/>
    </location>
</feature>
<dbReference type="EMBL" id="SNSC02000025">
    <property type="protein sequence ID" value="TID13748.1"/>
    <property type="molecule type" value="Genomic_DNA"/>
</dbReference>
<feature type="compositionally biased region" description="Polar residues" evidence="3">
    <location>
        <begin position="339"/>
        <end position="353"/>
    </location>
</feature>
<keyword evidence="6" id="KW-1185">Reference proteome</keyword>
<organism evidence="5 6">
    <name type="scientific">Venturia nashicola</name>
    <dbReference type="NCBI Taxonomy" id="86259"/>
    <lineage>
        <taxon>Eukaryota</taxon>
        <taxon>Fungi</taxon>
        <taxon>Dikarya</taxon>
        <taxon>Ascomycota</taxon>
        <taxon>Pezizomycotina</taxon>
        <taxon>Dothideomycetes</taxon>
        <taxon>Pleosporomycetidae</taxon>
        <taxon>Venturiales</taxon>
        <taxon>Venturiaceae</taxon>
        <taxon>Venturia</taxon>
    </lineage>
</organism>
<feature type="compositionally biased region" description="Polar residues" evidence="3">
    <location>
        <begin position="305"/>
        <end position="317"/>
    </location>
</feature>
<dbReference type="InterPro" id="IPR050216">
    <property type="entry name" value="LRR_domain-containing"/>
</dbReference>
<feature type="compositionally biased region" description="Low complexity" evidence="3">
    <location>
        <begin position="370"/>
        <end position="382"/>
    </location>
</feature>
<sequence length="977" mass="105933">MSEELPPGTVVPPQASDEEVTSMVRAAIEGSRITARKVEDGGLQQPGVTVDLTHKNIARLPEEAIDVMKMEIERLAISHNRLVTFPIKLAECSRLRYLNVRYNALKEVPQAILKLETLEILDLSHNRIKILPEEIGRLKALKVLAINRNRIARLPLSLGDLPRLQLLKFDENPLVFPPPEAYAAARSHVNSSKFTNPNEHETLMTMEIKKYLRKKAKNAGEKAGEKLGFGKDKDKVQTPKESTPDRDGFFDSAETPRVSSRNRGGRNRFPVVPSNGGSVSDAAITSPSDAPPMPGIPEIFRPENNRNAGTRSHNPSFSRPLASRGSYDPAIRPADLLTPGSNMASMNGNGESTNKADHRKQSVLTPRATPSTASNLLSSMSSPPVVTPQTSYLVGTEGSIIHQFEPSYSEDPDAFLDRETQEKLAIVLAAVLAYFEKIPPALEWTLNAIDDCKELTEDRQSALRVATNSIIGVLKQVITPMKELNIGGSSAPPMPKTQMREYGQAIGRAFSSMPWITGYAQQYDMDLIKLRKTGDNGQTSDTHVLFEALTDHSVHLQYMRTLQRARDECMNLRHLIEACNFNSGAAAPPRDPAMNSSANVGGNAATPVGNPVTTVANPPRRRADTSRGVSIDTESPRPPPAQGPARPLVGSTFAGIDPGRSFTGGNFAGGTFAGSDAGRFAGSTLAGNDTVRSFSGTPIASSEDRRMFVGNAFGSSSSPAVGNYLSSPPSSLNSSLILETQDVTLARFPTSPVDSQASGDFSAAQGIARRGPPVEEAQFSRIITNTRKLVRLCMEEHGGNGSLASNLREFFVRKQQESISKPTNDPRAPERFQSLAKQCQDFARDLDQVSRYIAGMTDPARMNPDFLFFLKGTINAYSDVLAGARDYKNSLPSDIKTEMKEILGACKEVTTALSDSPWAWVMKEQTGLVTPGGAYPTTPLGAALGPAAAAAAPRSNAGNRSFNTRYDAYASNQQRRY</sequence>
<evidence type="ECO:0000259" key="4">
    <source>
        <dbReference type="Pfam" id="PF23598"/>
    </source>
</evidence>
<evidence type="ECO:0000313" key="6">
    <source>
        <dbReference type="Proteomes" id="UP000298493"/>
    </source>
</evidence>
<dbReference type="Pfam" id="PF23598">
    <property type="entry name" value="LRR_14"/>
    <property type="match status" value="1"/>
</dbReference>
<feature type="region of interest" description="Disordered" evidence="3">
    <location>
        <begin position="601"/>
        <end position="655"/>
    </location>
</feature>
<dbReference type="InterPro" id="IPR001611">
    <property type="entry name" value="Leu-rich_rpt"/>
</dbReference>
<keyword evidence="2" id="KW-0677">Repeat</keyword>
<dbReference type="Gene3D" id="3.80.10.10">
    <property type="entry name" value="Ribonuclease Inhibitor"/>
    <property type="match status" value="1"/>
</dbReference>
<feature type="compositionally biased region" description="Basic and acidic residues" evidence="3">
    <location>
        <begin position="218"/>
        <end position="249"/>
    </location>
</feature>
<dbReference type="GO" id="GO:0005737">
    <property type="term" value="C:cytoplasm"/>
    <property type="evidence" value="ECO:0007669"/>
    <property type="project" value="TreeGrafter"/>
</dbReference>
<dbReference type="Proteomes" id="UP000298493">
    <property type="component" value="Unassembled WGS sequence"/>
</dbReference>
<dbReference type="PROSITE" id="PS51450">
    <property type="entry name" value="LRR"/>
    <property type="match status" value="1"/>
</dbReference>
<evidence type="ECO:0000313" key="5">
    <source>
        <dbReference type="EMBL" id="TID13748.1"/>
    </source>
</evidence>
<evidence type="ECO:0000256" key="1">
    <source>
        <dbReference type="ARBA" id="ARBA00022614"/>
    </source>
</evidence>
<reference evidence="5 6" key="1">
    <citation type="submission" date="2019-04" db="EMBL/GenBank/DDBJ databases">
        <title>High contiguity whole genome sequence and gene annotation resource for two Venturia nashicola isolates.</title>
        <authorList>
            <person name="Prokchorchik M."/>
            <person name="Won K."/>
            <person name="Lee Y."/>
            <person name="Choi E.D."/>
            <person name="Segonzac C."/>
            <person name="Sohn K.H."/>
        </authorList>
    </citation>
    <scope>NUCLEOTIDE SEQUENCE [LARGE SCALE GENOMIC DNA]</scope>
    <source>
        <strain evidence="5 6">PRI2</strain>
    </source>
</reference>
<dbReference type="SMART" id="SM00369">
    <property type="entry name" value="LRR_TYP"/>
    <property type="match status" value="2"/>
</dbReference>
<dbReference type="AlphaFoldDB" id="A0A4Z1P225"/>
<protein>
    <submittedName>
        <fullName evidence="5">Cell morphogenesis protein-like protein Sog2</fullName>
    </submittedName>
</protein>